<dbReference type="InterPro" id="IPR050491">
    <property type="entry name" value="AmpC-like"/>
</dbReference>
<dbReference type="RefSeq" id="WP_186505103.1">
    <property type="nucleotide sequence ID" value="NZ_JACNEP010000001.1"/>
</dbReference>
<reference evidence="2" key="2">
    <citation type="submission" date="2020-08" db="EMBL/GenBank/DDBJ databases">
        <authorList>
            <person name="Lai Q."/>
        </authorList>
    </citation>
    <scope>NUCLEOTIDE SEQUENCE</scope>
    <source>
        <strain evidence="2">S27-2</strain>
    </source>
</reference>
<evidence type="ECO:0000313" key="2">
    <source>
        <dbReference type="EMBL" id="MBC3764641.1"/>
    </source>
</evidence>
<dbReference type="Gene3D" id="3.40.710.10">
    <property type="entry name" value="DD-peptidase/beta-lactamase superfamily"/>
    <property type="match status" value="1"/>
</dbReference>
<sequence>MKLKLILVLLLVILGYLLTPIYGFLSHKDKLPMLPFGQQTMPHANAPMVSKVHNSDYAIQAADAIAMLEKHREVINSPGFTAAVAINNQLVWQGAAGWADLKHALPMQTDTQLRIGSTSKALTSAGLARAVASHKLTLDTPLKDLYEHLPNPNWAQITPRQLASHMAGLPHYGQNTEFSGLLKSMTLDHYYEHVDDAVALFDESKLLGKPGERFEYSSLGTVLLSQVIEKATGESYTAWMQHQVFSPLKLSHTQIEQKATKLAQFYKQDKSDSEQFYVWRKVDLSHRLAAGGWVSTSSDLAQFGQGFMQSDFIPADVREAFYEPQRLNNGEVNPQNYAIGWRKHQISIDPALPEVDYYSHGGVSRGAQSFLMVIPEYQFSLAVNINRNVDEFGDFSKIAGQLSRLFLRPQGIKRD</sequence>
<feature type="domain" description="Beta-lactamase-related" evidence="1">
    <location>
        <begin position="76"/>
        <end position="392"/>
    </location>
</feature>
<dbReference type="InterPro" id="IPR001466">
    <property type="entry name" value="Beta-lactam-related"/>
</dbReference>
<name>A0A8J6IP28_9ALTE</name>
<dbReference type="SUPFAM" id="SSF56601">
    <property type="entry name" value="beta-lactamase/transpeptidase-like"/>
    <property type="match status" value="1"/>
</dbReference>
<protein>
    <submittedName>
        <fullName evidence="2">Beta-lactamase family protein</fullName>
    </submittedName>
</protein>
<keyword evidence="3" id="KW-1185">Reference proteome</keyword>
<gene>
    <name evidence="2" type="ORF">H8B19_02040</name>
</gene>
<organism evidence="2 3">
    <name type="scientific">Neptunicella marina</name>
    <dbReference type="NCBI Taxonomy" id="2125989"/>
    <lineage>
        <taxon>Bacteria</taxon>
        <taxon>Pseudomonadati</taxon>
        <taxon>Pseudomonadota</taxon>
        <taxon>Gammaproteobacteria</taxon>
        <taxon>Alteromonadales</taxon>
        <taxon>Alteromonadaceae</taxon>
        <taxon>Neptunicella</taxon>
    </lineage>
</organism>
<proteinExistence type="predicted"/>
<dbReference type="EMBL" id="JACNEP010000001">
    <property type="protein sequence ID" value="MBC3764641.1"/>
    <property type="molecule type" value="Genomic_DNA"/>
</dbReference>
<dbReference type="PANTHER" id="PTHR46825:SF9">
    <property type="entry name" value="BETA-LACTAMASE-RELATED DOMAIN-CONTAINING PROTEIN"/>
    <property type="match status" value="1"/>
</dbReference>
<comment type="caution">
    <text evidence="2">The sequence shown here is derived from an EMBL/GenBank/DDBJ whole genome shotgun (WGS) entry which is preliminary data.</text>
</comment>
<evidence type="ECO:0000313" key="3">
    <source>
        <dbReference type="Proteomes" id="UP000601768"/>
    </source>
</evidence>
<reference evidence="2" key="1">
    <citation type="journal article" date="2018" name="Int. J. Syst. Evol. Microbiol.">
        <title>Neptunicella marina gen. nov., sp. nov., isolated from surface seawater.</title>
        <authorList>
            <person name="Liu X."/>
            <person name="Lai Q."/>
            <person name="Du Y."/>
            <person name="Zhang X."/>
            <person name="Liu Z."/>
            <person name="Sun F."/>
            <person name="Shao Z."/>
        </authorList>
    </citation>
    <scope>NUCLEOTIDE SEQUENCE</scope>
    <source>
        <strain evidence="2">S27-2</strain>
    </source>
</reference>
<dbReference type="PANTHER" id="PTHR46825">
    <property type="entry name" value="D-ALANYL-D-ALANINE-CARBOXYPEPTIDASE/ENDOPEPTIDASE AMPH"/>
    <property type="match status" value="1"/>
</dbReference>
<dbReference type="AlphaFoldDB" id="A0A8J6IP28"/>
<dbReference type="InterPro" id="IPR012338">
    <property type="entry name" value="Beta-lactam/transpept-like"/>
</dbReference>
<accession>A0A8J6IP28</accession>
<dbReference type="Proteomes" id="UP000601768">
    <property type="component" value="Unassembled WGS sequence"/>
</dbReference>
<evidence type="ECO:0000259" key="1">
    <source>
        <dbReference type="Pfam" id="PF00144"/>
    </source>
</evidence>
<dbReference type="Pfam" id="PF00144">
    <property type="entry name" value="Beta-lactamase"/>
    <property type="match status" value="1"/>
</dbReference>